<dbReference type="AlphaFoldDB" id="A0A8B8C1T0"/>
<dbReference type="KEGG" id="cvn:111115244"/>
<dbReference type="OrthoDB" id="6081897at2759"/>
<dbReference type="RefSeq" id="XP_022309613.1">
    <property type="nucleotide sequence ID" value="XM_022453905.1"/>
</dbReference>
<feature type="chain" id="PRO_5034844465" evidence="1">
    <location>
        <begin position="26"/>
        <end position="146"/>
    </location>
</feature>
<evidence type="ECO:0000313" key="3">
    <source>
        <dbReference type="RefSeq" id="XP_022309613.1"/>
    </source>
</evidence>
<sequence length="146" mass="16971">MIAAGWRFWTLVVCFCVQGYNDVQSLECWKCIQKDCHVEPSTNQRAEKVQCAPGQHCLKVRYQMFHNDSNTHYDSVIRTCSSSKCSNMEEDEYNRCLLHPRDYWFQGCSLRSCCKDRDLCNAGSAPGIHHYLIYTTITMQILLLVM</sequence>
<gene>
    <name evidence="3" type="primary">LOC111115244</name>
</gene>
<evidence type="ECO:0000256" key="1">
    <source>
        <dbReference type="SAM" id="SignalP"/>
    </source>
</evidence>
<reference evidence="3" key="1">
    <citation type="submission" date="2025-08" db="UniProtKB">
        <authorList>
            <consortium name="RefSeq"/>
        </authorList>
    </citation>
    <scope>IDENTIFICATION</scope>
    <source>
        <tissue evidence="3">Whole sample</tissue>
    </source>
</reference>
<accession>A0A8B8C1T0</accession>
<organism evidence="2 3">
    <name type="scientific">Crassostrea virginica</name>
    <name type="common">Eastern oyster</name>
    <dbReference type="NCBI Taxonomy" id="6565"/>
    <lineage>
        <taxon>Eukaryota</taxon>
        <taxon>Metazoa</taxon>
        <taxon>Spiralia</taxon>
        <taxon>Lophotrochozoa</taxon>
        <taxon>Mollusca</taxon>
        <taxon>Bivalvia</taxon>
        <taxon>Autobranchia</taxon>
        <taxon>Pteriomorphia</taxon>
        <taxon>Ostreida</taxon>
        <taxon>Ostreoidea</taxon>
        <taxon>Ostreidae</taxon>
        <taxon>Crassostrea</taxon>
    </lineage>
</organism>
<name>A0A8B8C1T0_CRAVI</name>
<keyword evidence="1" id="KW-0732">Signal</keyword>
<dbReference type="GeneID" id="111115244"/>
<protein>
    <submittedName>
        <fullName evidence="3">Uncharacterized protein LOC111115244</fullName>
    </submittedName>
</protein>
<feature type="signal peptide" evidence="1">
    <location>
        <begin position="1"/>
        <end position="25"/>
    </location>
</feature>
<keyword evidence="2" id="KW-1185">Reference proteome</keyword>
<proteinExistence type="predicted"/>
<dbReference type="Proteomes" id="UP000694844">
    <property type="component" value="Chromosome 9"/>
</dbReference>
<evidence type="ECO:0000313" key="2">
    <source>
        <dbReference type="Proteomes" id="UP000694844"/>
    </source>
</evidence>